<dbReference type="PANTHER" id="PTHR31996:SF2">
    <property type="entry name" value="COILED-COIL DOMAIN-CONTAINING PROTEIN 115"/>
    <property type="match status" value="1"/>
</dbReference>
<dbReference type="GO" id="GO:0051082">
    <property type="term" value="F:unfolded protein binding"/>
    <property type="evidence" value="ECO:0007669"/>
    <property type="project" value="TreeGrafter"/>
</dbReference>
<feature type="compositionally biased region" description="Gly residues" evidence="2">
    <location>
        <begin position="314"/>
        <end position="323"/>
    </location>
</feature>
<dbReference type="GO" id="GO:0070072">
    <property type="term" value="P:vacuolar proton-transporting V-type ATPase complex assembly"/>
    <property type="evidence" value="ECO:0007669"/>
    <property type="project" value="InterPro"/>
</dbReference>
<proteinExistence type="predicted"/>
<dbReference type="GO" id="GO:1990871">
    <property type="term" value="C:Vma12-Vma22 assembly complex"/>
    <property type="evidence" value="ECO:0007669"/>
    <property type="project" value="TreeGrafter"/>
</dbReference>
<dbReference type="EMBL" id="NAJM01000009">
    <property type="protein sequence ID" value="RVX73056.1"/>
    <property type="molecule type" value="Genomic_DNA"/>
</dbReference>
<feature type="compositionally biased region" description="Basic and acidic residues" evidence="2">
    <location>
        <begin position="325"/>
        <end position="336"/>
    </location>
</feature>
<dbReference type="Pfam" id="PF21730">
    <property type="entry name" value="Vma22_CCDC115"/>
    <property type="match status" value="1"/>
</dbReference>
<dbReference type="PANTHER" id="PTHR31996">
    <property type="entry name" value="COILED-COIL DOMAIN-CONTAINING PROTEIN 115"/>
    <property type="match status" value="1"/>
</dbReference>
<feature type="compositionally biased region" description="Polar residues" evidence="2">
    <location>
        <begin position="135"/>
        <end position="145"/>
    </location>
</feature>
<feature type="region of interest" description="Disordered" evidence="2">
    <location>
        <begin position="114"/>
        <end position="204"/>
    </location>
</feature>
<dbReference type="OrthoDB" id="408631at2759"/>
<sequence length="374" mass="40785">MSISPSPSPSLNSPIPEPSLEPLEPSSSLPSQTSTISAQLDDLLVRYLTFLDTYTALRSQLSKELSSGFISLAQANRTSNLGAGRRYGEEGYDERMKSSWNLVIEPKHHEHPCLTASVGTENDSGTSRHKRCPSPASTSIPQQFEEQPDHQGLSNRSTAKDHDHPKSGLHTANDSPLRPPSSPLKPQRLTSVKPKQSMSQSTIHDATWVSEHVLDGPIDDDRIDYSCIIRPAAATDGDATTNKVTDPLKWYGILTPPALRQTQSHFTTIVTSVIPKLLDATHALHTLETQIRRLREEIRTAGDFPESGESGTAAGDGGKGTDGGQQEHPEVRDGLWEPKNLVQDMSSMSLNGLAANSGNRLVTTEPRSRLLRLE</sequence>
<evidence type="ECO:0000256" key="1">
    <source>
        <dbReference type="ARBA" id="ARBA00093634"/>
    </source>
</evidence>
<comment type="caution">
    <text evidence="3">The sequence shown here is derived from an EMBL/GenBank/DDBJ whole genome shotgun (WGS) entry which is preliminary data.</text>
</comment>
<evidence type="ECO:0000256" key="2">
    <source>
        <dbReference type="SAM" id="MobiDB-lite"/>
    </source>
</evidence>
<dbReference type="VEuPathDB" id="FungiDB:PV10_07959"/>
<evidence type="ECO:0000313" key="4">
    <source>
        <dbReference type="Proteomes" id="UP000288859"/>
    </source>
</evidence>
<dbReference type="AlphaFoldDB" id="A0A438NBA4"/>
<gene>
    <name evidence="3" type="ORF">B0A52_02182</name>
</gene>
<organism evidence="3 4">
    <name type="scientific">Exophiala mesophila</name>
    <name type="common">Black yeast-like fungus</name>
    <dbReference type="NCBI Taxonomy" id="212818"/>
    <lineage>
        <taxon>Eukaryota</taxon>
        <taxon>Fungi</taxon>
        <taxon>Dikarya</taxon>
        <taxon>Ascomycota</taxon>
        <taxon>Pezizomycotina</taxon>
        <taxon>Eurotiomycetes</taxon>
        <taxon>Chaetothyriomycetidae</taxon>
        <taxon>Chaetothyriales</taxon>
        <taxon>Herpotrichiellaceae</taxon>
        <taxon>Exophiala</taxon>
    </lineage>
</organism>
<feature type="compositionally biased region" description="Polar residues" evidence="2">
    <location>
        <begin position="193"/>
        <end position="204"/>
    </location>
</feature>
<dbReference type="InterPro" id="IPR040357">
    <property type="entry name" value="Vma22/CCDC115"/>
</dbReference>
<protein>
    <recommendedName>
        <fullName evidence="1">Vacuolar ATPase assembly protein VMA22</fullName>
    </recommendedName>
</protein>
<feature type="compositionally biased region" description="Low complexity" evidence="2">
    <location>
        <begin position="1"/>
        <end position="31"/>
    </location>
</feature>
<feature type="region of interest" description="Disordered" evidence="2">
    <location>
        <begin position="1"/>
        <end position="34"/>
    </location>
</feature>
<dbReference type="Proteomes" id="UP000288859">
    <property type="component" value="Unassembled WGS sequence"/>
</dbReference>
<accession>A0A438NBA4</accession>
<feature type="region of interest" description="Disordered" evidence="2">
    <location>
        <begin position="300"/>
        <end position="337"/>
    </location>
</feature>
<reference evidence="3 4" key="1">
    <citation type="submission" date="2017-03" db="EMBL/GenBank/DDBJ databases">
        <title>Genomes of endolithic fungi from Antarctica.</title>
        <authorList>
            <person name="Coleine C."/>
            <person name="Masonjones S."/>
            <person name="Stajich J.E."/>
        </authorList>
    </citation>
    <scope>NUCLEOTIDE SEQUENCE [LARGE SCALE GENOMIC DNA]</scope>
    <source>
        <strain evidence="3 4">CCFEE 6314</strain>
    </source>
</reference>
<evidence type="ECO:0000313" key="3">
    <source>
        <dbReference type="EMBL" id="RVX73056.1"/>
    </source>
</evidence>
<name>A0A438NBA4_EXOME</name>